<reference evidence="2" key="2">
    <citation type="submission" date="2022-03" db="EMBL/GenBank/DDBJ databases">
        <title>Draft title - Genomic analysis of global carrot germplasm unveils the trajectory of domestication and the origin of high carotenoid orange carrot.</title>
        <authorList>
            <person name="Iorizzo M."/>
            <person name="Ellison S."/>
            <person name="Senalik D."/>
            <person name="Macko-Podgorni A."/>
            <person name="Grzebelus D."/>
            <person name="Bostan H."/>
            <person name="Rolling W."/>
            <person name="Curaba J."/>
            <person name="Simon P."/>
        </authorList>
    </citation>
    <scope>NUCLEOTIDE SEQUENCE</scope>
    <source>
        <tissue evidence="2">Leaf</tissue>
    </source>
</reference>
<accession>A0AAF1B4U8</accession>
<proteinExistence type="predicted"/>
<evidence type="ECO:0000313" key="3">
    <source>
        <dbReference type="Proteomes" id="UP000077755"/>
    </source>
</evidence>
<dbReference type="InterPro" id="IPR027417">
    <property type="entry name" value="P-loop_NTPase"/>
</dbReference>
<dbReference type="EMBL" id="CP093348">
    <property type="protein sequence ID" value="WOH04057.1"/>
    <property type="molecule type" value="Genomic_DNA"/>
</dbReference>
<dbReference type="PANTHER" id="PTHR10492">
    <property type="match status" value="1"/>
</dbReference>
<gene>
    <name evidence="2" type="ORF">DCAR_0623462</name>
</gene>
<dbReference type="CDD" id="cd18809">
    <property type="entry name" value="SF1_C_RecD"/>
    <property type="match status" value="1"/>
</dbReference>
<dbReference type="FunFam" id="3.40.50.300:FF:002884">
    <property type="entry name" value="ATP-dependent DNA helicase"/>
    <property type="match status" value="1"/>
</dbReference>
<sequence length="460" mass="52233">MKKSKLEAYFELNKVDISAQKYSYSQIPQFYVWDGQSSMWCSRKKGYQIGRLTYTHHGSGELWYLRMLLCKICGPTSFKDLLTVGGVVYPTFQAACDARGWLASDKEWDEALTECKSEKQKETARRFNQWVLDVGNGKIPSFTETGDVFDDVDIEIPEEFCIKSDNFSVEEIINSTYPELLSNYKDEVYMRGRAILSPTNEIVHEVNAVILEKLPGQVHSFLSIDSAEEIGESEEEFNASFPIEYLNALNEPGLPPHNLLLKENVVVMLMRNLNQILGLCNVISGAHKGTLHFIPRIEMSPTDSHLPFKLNRLQLPLQICYAMTINKSQGQSLDSVGLYLPRSVFSHGQLYVAISRVTSPYGLKIYIKGPNGGSTNVTKNAVYEEKICSLIISRQYLYLILLFDFIAGKYTPVSFPWLHHFNKFVPSCMNCNASIIPPHLHVRGFYNNFPLQTVCRATLL</sequence>
<evidence type="ECO:0000259" key="1">
    <source>
        <dbReference type="Pfam" id="PF21530"/>
    </source>
</evidence>
<dbReference type="Gene3D" id="3.40.50.300">
    <property type="entry name" value="P-loop containing nucleotide triphosphate hydrolases"/>
    <property type="match status" value="1"/>
</dbReference>
<dbReference type="PANTHER" id="PTHR10492:SF57">
    <property type="entry name" value="ATP-DEPENDENT DNA HELICASE"/>
    <property type="match status" value="1"/>
</dbReference>
<reference evidence="2" key="1">
    <citation type="journal article" date="2016" name="Nat. Genet.">
        <title>A high-quality carrot genome assembly provides new insights into carotenoid accumulation and asterid genome evolution.</title>
        <authorList>
            <person name="Iorizzo M."/>
            <person name="Ellison S."/>
            <person name="Senalik D."/>
            <person name="Zeng P."/>
            <person name="Satapoomin P."/>
            <person name="Huang J."/>
            <person name="Bowman M."/>
            <person name="Iovene M."/>
            <person name="Sanseverino W."/>
            <person name="Cavagnaro P."/>
            <person name="Yildiz M."/>
            <person name="Macko-Podgorni A."/>
            <person name="Moranska E."/>
            <person name="Grzebelus E."/>
            <person name="Grzebelus D."/>
            <person name="Ashrafi H."/>
            <person name="Zheng Z."/>
            <person name="Cheng S."/>
            <person name="Spooner D."/>
            <person name="Van Deynze A."/>
            <person name="Simon P."/>
        </authorList>
    </citation>
    <scope>NUCLEOTIDE SEQUENCE</scope>
    <source>
        <tissue evidence="2">Leaf</tissue>
    </source>
</reference>
<protein>
    <recommendedName>
        <fullName evidence="1">DNA helicase Pif1-like 2B domain-containing protein</fullName>
    </recommendedName>
</protein>
<feature type="domain" description="DNA helicase Pif1-like 2B" evidence="1">
    <location>
        <begin position="244"/>
        <end position="281"/>
    </location>
</feature>
<dbReference type="Pfam" id="PF21530">
    <property type="entry name" value="Pif1_2B_dom"/>
    <property type="match status" value="1"/>
</dbReference>
<dbReference type="InterPro" id="IPR049163">
    <property type="entry name" value="Pif1-like_2B_dom"/>
</dbReference>
<dbReference type="SUPFAM" id="SSF52540">
    <property type="entry name" value="P-loop containing nucleoside triphosphate hydrolases"/>
    <property type="match status" value="1"/>
</dbReference>
<dbReference type="Proteomes" id="UP000077755">
    <property type="component" value="Chromosome 6"/>
</dbReference>
<evidence type="ECO:0000313" key="2">
    <source>
        <dbReference type="EMBL" id="WOH04057.1"/>
    </source>
</evidence>
<name>A0AAF1B4U8_DAUCS</name>
<dbReference type="AlphaFoldDB" id="A0AAF1B4U8"/>
<organism evidence="2 3">
    <name type="scientific">Daucus carota subsp. sativus</name>
    <name type="common">Carrot</name>
    <dbReference type="NCBI Taxonomy" id="79200"/>
    <lineage>
        <taxon>Eukaryota</taxon>
        <taxon>Viridiplantae</taxon>
        <taxon>Streptophyta</taxon>
        <taxon>Embryophyta</taxon>
        <taxon>Tracheophyta</taxon>
        <taxon>Spermatophyta</taxon>
        <taxon>Magnoliopsida</taxon>
        <taxon>eudicotyledons</taxon>
        <taxon>Gunneridae</taxon>
        <taxon>Pentapetalae</taxon>
        <taxon>asterids</taxon>
        <taxon>campanulids</taxon>
        <taxon>Apiales</taxon>
        <taxon>Apiaceae</taxon>
        <taxon>Apioideae</taxon>
        <taxon>Scandiceae</taxon>
        <taxon>Daucinae</taxon>
        <taxon>Daucus</taxon>
        <taxon>Daucus sect. Daucus</taxon>
    </lineage>
</organism>
<keyword evidence="3" id="KW-1185">Reference proteome</keyword>